<dbReference type="RefSeq" id="WP_006212535.1">
    <property type="nucleotide sequence ID" value="NZ_ADHJ01000049.1"/>
</dbReference>
<name>A0A2R9SMV4_9BACL</name>
<dbReference type="Proteomes" id="UP000003094">
    <property type="component" value="Unassembled WGS sequence"/>
</dbReference>
<dbReference type="Pfam" id="PF03406">
    <property type="entry name" value="Phage_fiber_2"/>
    <property type="match status" value="1"/>
</dbReference>
<accession>A0A2R9SMV4</accession>
<dbReference type="AlphaFoldDB" id="A0A2R9SMV4"/>
<sequence length="512" mass="53860">MSSNTPNLGLLKKDPMVDGNETFNIETMLNENWDKVDEAVGNIKVPDASLTEKGIVQLSSATNGTRENVAATEKAVKDAALQAKSYTDQQISLVTETGIPKLVSYPLLVTATADNQKVFEIPLDLFDADTDTLLVAINRAALDPTQYTVTNTVRNAAGEVSQRAKITLLSGVASTSEVTMVVLKNVPIGPEGAINGAVLAMDSVPINRVNGLQDQLDGAFQAGNERKAEVVAALVAIGVPASTSETWALLIPKISAVIRATGNATAADVLVGKSASNASGPFNGGMPNRSAENNYMPGLESTVWAGDRFFIKPPHGYYNGTTWVTAAVLGLTANNLRAGVNVAGLVGTLSPGDRSLVTNNPMPKNIPNPNAWVYHDLFTIPPSESYIDVYTAEDNNVPKLQALTMTNEFSTTKTAALVLIDDAGVVYTLKTSTSTGAQVMAQLTGFALDRKQRTGTMYGSGAGGPVGVAMPAIPANFKLTGTLRFCSASMYQGNDSRSTAEGWARSLVVLTA</sequence>
<dbReference type="InterPro" id="IPR005068">
    <property type="entry name" value="Phage_lambda_Stf-r2"/>
</dbReference>
<protein>
    <recommendedName>
        <fullName evidence="3">Tail fiber repeat 2 protein</fullName>
    </recommendedName>
</protein>
<evidence type="ECO:0000313" key="2">
    <source>
        <dbReference type="Proteomes" id="UP000003094"/>
    </source>
</evidence>
<keyword evidence="2" id="KW-1185">Reference proteome</keyword>
<gene>
    <name evidence="1" type="ORF">PVOR_29114</name>
</gene>
<organism evidence="1 2">
    <name type="scientific">Paenibacillus vortex V453</name>
    <dbReference type="NCBI Taxonomy" id="715225"/>
    <lineage>
        <taxon>Bacteria</taxon>
        <taxon>Bacillati</taxon>
        <taxon>Bacillota</taxon>
        <taxon>Bacilli</taxon>
        <taxon>Bacillales</taxon>
        <taxon>Paenibacillaceae</taxon>
        <taxon>Paenibacillus</taxon>
    </lineage>
</organism>
<dbReference type="EMBL" id="ADHJ01000049">
    <property type="protein sequence ID" value="EFU38671.1"/>
    <property type="molecule type" value="Genomic_DNA"/>
</dbReference>
<evidence type="ECO:0000313" key="1">
    <source>
        <dbReference type="EMBL" id="EFU38671.1"/>
    </source>
</evidence>
<comment type="caution">
    <text evidence="1">The sequence shown here is derived from an EMBL/GenBank/DDBJ whole genome shotgun (WGS) entry which is preliminary data.</text>
</comment>
<reference evidence="1 2" key="1">
    <citation type="journal article" date="2010" name="BMC Genomics">
        <title>Genome sequence of the pattern forming Paenibacillus vortex bacterium reveals potential for thriving in complex environments.</title>
        <authorList>
            <person name="Sirota-Madi A."/>
            <person name="Olender T."/>
            <person name="Helman Y."/>
            <person name="Ingham C."/>
            <person name="Brainis I."/>
            <person name="Roth D."/>
            <person name="Hagi E."/>
            <person name="Brodsky L."/>
            <person name="Leshkowitz D."/>
            <person name="Galatenko V."/>
            <person name="Nikolaev V."/>
            <person name="Mugasimangalam R.C."/>
            <person name="Bransburg-Zabary S."/>
            <person name="Gutnick D.L."/>
            <person name="Lancet D."/>
            <person name="Ben-Jacob E."/>
        </authorList>
    </citation>
    <scope>NUCLEOTIDE SEQUENCE [LARGE SCALE GENOMIC DNA]</scope>
    <source>
        <strain evidence="1 2">V453</strain>
    </source>
</reference>
<dbReference type="KEGG" id="pvo:PVOR_29114"/>
<proteinExistence type="predicted"/>
<evidence type="ECO:0008006" key="3">
    <source>
        <dbReference type="Google" id="ProtNLM"/>
    </source>
</evidence>
<dbReference type="GO" id="GO:0046718">
    <property type="term" value="P:symbiont entry into host cell"/>
    <property type="evidence" value="ECO:0007669"/>
    <property type="project" value="InterPro"/>
</dbReference>
<dbReference type="GO" id="GO:0019062">
    <property type="term" value="P:virion attachment to host cell"/>
    <property type="evidence" value="ECO:0007669"/>
    <property type="project" value="InterPro"/>
</dbReference>